<name>K9ARK0_9STAP</name>
<dbReference type="InterPro" id="IPR042094">
    <property type="entry name" value="T2SS_GspF_sf"/>
</dbReference>
<dbReference type="InterPro" id="IPR018076">
    <property type="entry name" value="T2SS_GspF_dom"/>
</dbReference>
<dbReference type="NCBIfam" id="NF041012">
    <property type="entry name" value="T4P_ComGB"/>
    <property type="match status" value="1"/>
</dbReference>
<dbReference type="STRING" id="1229783.C273_03230"/>
<dbReference type="PANTHER" id="PTHR30012">
    <property type="entry name" value="GENERAL SECRETION PATHWAY PROTEIN"/>
    <property type="match status" value="1"/>
</dbReference>
<organism evidence="9 10">
    <name type="scientific">Staphylococcus massiliensis S46</name>
    <dbReference type="NCBI Taxonomy" id="1229783"/>
    <lineage>
        <taxon>Bacteria</taxon>
        <taxon>Bacillati</taxon>
        <taxon>Bacillota</taxon>
        <taxon>Bacilli</taxon>
        <taxon>Bacillales</taxon>
        <taxon>Staphylococcaceae</taxon>
        <taxon>Staphylococcus</taxon>
    </lineage>
</organism>
<dbReference type="EMBL" id="AMSQ01000004">
    <property type="protein sequence ID" value="EKU49874.1"/>
    <property type="molecule type" value="Genomic_DNA"/>
</dbReference>
<dbReference type="RefSeq" id="WP_009382537.1">
    <property type="nucleotide sequence ID" value="NZ_AMSQ01000004.1"/>
</dbReference>
<comment type="similarity">
    <text evidence="2">Belongs to the GSP F family.</text>
</comment>
<dbReference type="InterPro" id="IPR003004">
    <property type="entry name" value="GspF/PilC"/>
</dbReference>
<keyword evidence="6 7" id="KW-0472">Membrane</keyword>
<gene>
    <name evidence="9" type="ORF">C273_03230</name>
</gene>
<evidence type="ECO:0000313" key="10">
    <source>
        <dbReference type="Proteomes" id="UP000009885"/>
    </source>
</evidence>
<keyword evidence="10" id="KW-1185">Reference proteome</keyword>
<keyword evidence="5 7" id="KW-1133">Transmembrane helix</keyword>
<dbReference type="OrthoDB" id="1638902at2"/>
<dbReference type="Proteomes" id="UP000009885">
    <property type="component" value="Unassembled WGS sequence"/>
</dbReference>
<feature type="transmembrane region" description="Helical" evidence="7">
    <location>
        <begin position="165"/>
        <end position="194"/>
    </location>
</feature>
<proteinExistence type="inferred from homology"/>
<evidence type="ECO:0000256" key="1">
    <source>
        <dbReference type="ARBA" id="ARBA00004651"/>
    </source>
</evidence>
<dbReference type="GO" id="GO:0005886">
    <property type="term" value="C:plasma membrane"/>
    <property type="evidence" value="ECO:0007669"/>
    <property type="project" value="UniProtKB-SubCell"/>
</dbReference>
<feature type="transmembrane region" description="Helical" evidence="7">
    <location>
        <begin position="324"/>
        <end position="349"/>
    </location>
</feature>
<evidence type="ECO:0000256" key="5">
    <source>
        <dbReference type="ARBA" id="ARBA00022989"/>
    </source>
</evidence>
<evidence type="ECO:0000256" key="4">
    <source>
        <dbReference type="ARBA" id="ARBA00022692"/>
    </source>
</evidence>
<protein>
    <recommendedName>
        <fullName evidence="8">Type II secretion system protein GspF domain-containing protein</fullName>
    </recommendedName>
</protein>
<evidence type="ECO:0000256" key="3">
    <source>
        <dbReference type="ARBA" id="ARBA00022475"/>
    </source>
</evidence>
<reference evidence="9 10" key="1">
    <citation type="journal article" date="2013" name="Genome Announc.">
        <title>Genome Sequence of Staphylococcus massiliensis Strain S46, Isolated from the Surface of Healthy Human Skin.</title>
        <authorList>
            <person name="Srivastav R."/>
            <person name="Singh A."/>
            <person name="Jangir P.K."/>
            <person name="Kumari C."/>
            <person name="Muduli S."/>
            <person name="Sharma R."/>
        </authorList>
    </citation>
    <scope>NUCLEOTIDE SEQUENCE [LARGE SCALE GENOMIC DNA]</scope>
    <source>
        <strain evidence="9 10">S46</strain>
    </source>
</reference>
<dbReference type="AlphaFoldDB" id="K9ARK0"/>
<dbReference type="PANTHER" id="PTHR30012:SF0">
    <property type="entry name" value="TYPE II SECRETION SYSTEM PROTEIN F-RELATED"/>
    <property type="match status" value="1"/>
</dbReference>
<dbReference type="Gene3D" id="1.20.81.30">
    <property type="entry name" value="Type II secretion system (T2SS), domain F"/>
    <property type="match status" value="2"/>
</dbReference>
<feature type="domain" description="Type II secretion system protein GspF" evidence="8">
    <location>
        <begin position="227"/>
        <end position="347"/>
    </location>
</feature>
<dbReference type="PATRIC" id="fig|1229783.3.peg.651"/>
<evidence type="ECO:0000256" key="2">
    <source>
        <dbReference type="ARBA" id="ARBA00005745"/>
    </source>
</evidence>
<evidence type="ECO:0000256" key="7">
    <source>
        <dbReference type="SAM" id="Phobius"/>
    </source>
</evidence>
<keyword evidence="4 7" id="KW-0812">Transmembrane</keyword>
<comment type="caution">
    <text evidence="9">The sequence shown here is derived from an EMBL/GenBank/DDBJ whole genome shotgun (WGS) entry which is preliminary data.</text>
</comment>
<feature type="domain" description="Type II secretion system protein GspF" evidence="8">
    <location>
        <begin position="26"/>
        <end position="140"/>
    </location>
</feature>
<feature type="transmembrane region" description="Helical" evidence="7">
    <location>
        <begin position="125"/>
        <end position="145"/>
    </location>
</feature>
<evidence type="ECO:0000256" key="6">
    <source>
        <dbReference type="ARBA" id="ARBA00023136"/>
    </source>
</evidence>
<evidence type="ECO:0000313" key="9">
    <source>
        <dbReference type="EMBL" id="EKU49874.1"/>
    </source>
</evidence>
<sequence>MKTRITAIINSIQFRQSFKPEDQIDFLNRLSELLKHGFTLYESVEFLLSQYHLKPKHLKDDILEDLRSGKECYYILTLLKYPKSVIMQIFFAEKYSSLEENLETAAFFLKEQLNIRKNLLKTIQYPLVLLFIFISMLIVINQTIIPEFQTMFDTMQVKRSHIQVILTNIIFHLPTVLMGLLFVISLSVVIFITVMKRLSIERRLIVYRRIPIISKYYRMFKTYFITNEFALFYKNGIKLQNMIHIYRTQDEDMYLKYISKALNEHMHQGTALPDTLASLNLFENDFIQYIRQGEKSGKLDIELKMYSTFILNKLKKRFLFHLKWIQPLVFCLLGFFIVTLYLVIMLPMFEMMASIQN</sequence>
<keyword evidence="3" id="KW-1003">Cell membrane</keyword>
<dbReference type="InterPro" id="IPR047692">
    <property type="entry name" value="T4P_ComGB"/>
</dbReference>
<evidence type="ECO:0000259" key="8">
    <source>
        <dbReference type="Pfam" id="PF00482"/>
    </source>
</evidence>
<dbReference type="Pfam" id="PF00482">
    <property type="entry name" value="T2SSF"/>
    <property type="match status" value="2"/>
</dbReference>
<dbReference type="eggNOG" id="COG1459">
    <property type="taxonomic scope" value="Bacteria"/>
</dbReference>
<comment type="subcellular location">
    <subcellularLocation>
        <location evidence="1">Cell membrane</location>
        <topology evidence="1">Multi-pass membrane protein</topology>
    </subcellularLocation>
</comment>
<accession>K9ARK0</accession>